<proteinExistence type="predicted"/>
<protein>
    <submittedName>
        <fullName evidence="2">VOC family protein</fullName>
    </submittedName>
</protein>
<gene>
    <name evidence="2" type="ORF">PFX98_17870</name>
</gene>
<sequence>MSQATSQPNFLILYVESAIASASFYTRLLGREPVEASPGFAMFALDGGVMLGLWTRSGVQPAASAPAGAMELCFAQDNAAAVDALLAKWLSLGLPIIQTPTQMDFGYTFSAADPDGHRLRVFHAVQG</sequence>
<feature type="domain" description="VOC" evidence="1">
    <location>
        <begin position="7"/>
        <end position="124"/>
    </location>
</feature>
<dbReference type="RefSeq" id="WP_285231842.1">
    <property type="nucleotide sequence ID" value="NZ_CP116346.1"/>
</dbReference>
<dbReference type="Gene3D" id="3.30.720.120">
    <property type="match status" value="1"/>
</dbReference>
<dbReference type="InterPro" id="IPR037523">
    <property type="entry name" value="VOC_core"/>
</dbReference>
<dbReference type="PIRSF" id="PIRSF039020">
    <property type="entry name" value="EhpR"/>
    <property type="match status" value="1"/>
</dbReference>
<name>A0AA95NBN0_9BURK</name>
<dbReference type="InterPro" id="IPR004360">
    <property type="entry name" value="Glyas_Fos-R_dOase_dom"/>
</dbReference>
<dbReference type="SUPFAM" id="SSF54593">
    <property type="entry name" value="Glyoxalase/Bleomycin resistance protein/Dihydroxybiphenyl dioxygenase"/>
    <property type="match status" value="1"/>
</dbReference>
<dbReference type="Gene3D" id="3.30.720.110">
    <property type="match status" value="1"/>
</dbReference>
<dbReference type="AlphaFoldDB" id="A0AA95NBN0"/>
<dbReference type="EMBL" id="CP116346">
    <property type="protein sequence ID" value="WIT10768.1"/>
    <property type="molecule type" value="Genomic_DNA"/>
</dbReference>
<dbReference type="Proteomes" id="UP001177769">
    <property type="component" value="Chromosome"/>
</dbReference>
<evidence type="ECO:0000259" key="1">
    <source>
        <dbReference type="PROSITE" id="PS51819"/>
    </source>
</evidence>
<organism evidence="2 3">
    <name type="scientific">Paucibacter sediminis</name>
    <dbReference type="NCBI Taxonomy" id="3019553"/>
    <lineage>
        <taxon>Bacteria</taxon>
        <taxon>Pseudomonadati</taxon>
        <taxon>Pseudomonadota</taxon>
        <taxon>Betaproteobacteria</taxon>
        <taxon>Burkholderiales</taxon>
        <taxon>Sphaerotilaceae</taxon>
        <taxon>Roseateles</taxon>
    </lineage>
</organism>
<evidence type="ECO:0000313" key="3">
    <source>
        <dbReference type="Proteomes" id="UP001177769"/>
    </source>
</evidence>
<dbReference type="PROSITE" id="PS51819">
    <property type="entry name" value="VOC"/>
    <property type="match status" value="1"/>
</dbReference>
<accession>A0AA95NBN0</accession>
<reference evidence="2" key="1">
    <citation type="submission" date="2023-01" db="EMBL/GenBank/DDBJ databases">
        <title>Whole genome sequence of Paucibacter sp. S2-9 isolated from pond sediment.</title>
        <authorList>
            <person name="Jung J.Y."/>
        </authorList>
    </citation>
    <scope>NUCLEOTIDE SEQUENCE</scope>
    <source>
        <strain evidence="2">S2-9</strain>
    </source>
</reference>
<evidence type="ECO:0000313" key="2">
    <source>
        <dbReference type="EMBL" id="WIT10768.1"/>
    </source>
</evidence>
<dbReference type="InterPro" id="IPR026275">
    <property type="entry name" value="Glyoxalase/dOase/EhpR"/>
</dbReference>
<dbReference type="KEGG" id="pais:PFX98_17870"/>
<dbReference type="Pfam" id="PF00903">
    <property type="entry name" value="Glyoxalase"/>
    <property type="match status" value="1"/>
</dbReference>
<dbReference type="InterPro" id="IPR029068">
    <property type="entry name" value="Glyas_Bleomycin-R_OHBP_Dase"/>
</dbReference>
<keyword evidence="3" id="KW-1185">Reference proteome</keyword>